<dbReference type="SUPFAM" id="SSF53850">
    <property type="entry name" value="Periplasmic binding protein-like II"/>
    <property type="match status" value="1"/>
</dbReference>
<dbReference type="RefSeq" id="WP_071018486.1">
    <property type="nucleotide sequence ID" value="NZ_CP017755.1"/>
</dbReference>
<dbReference type="Pfam" id="PF00126">
    <property type="entry name" value="HTH_1"/>
    <property type="match status" value="1"/>
</dbReference>
<keyword evidence="3" id="KW-0238">DNA-binding</keyword>
<evidence type="ECO:0000256" key="4">
    <source>
        <dbReference type="ARBA" id="ARBA00023163"/>
    </source>
</evidence>
<dbReference type="SUPFAM" id="SSF46785">
    <property type="entry name" value="Winged helix' DNA-binding domain"/>
    <property type="match status" value="1"/>
</dbReference>
<name>A0A1D9IDR7_9BURK</name>
<dbReference type="PROSITE" id="PS50931">
    <property type="entry name" value="HTH_LYSR"/>
    <property type="match status" value="1"/>
</dbReference>
<dbReference type="PANTHER" id="PTHR30126">
    <property type="entry name" value="HTH-TYPE TRANSCRIPTIONAL REGULATOR"/>
    <property type="match status" value="1"/>
</dbReference>
<dbReference type="PANTHER" id="PTHR30126:SF94">
    <property type="entry name" value="LYSR FAMILY TRANSCRIPTIONAL REGULATOR"/>
    <property type="match status" value="1"/>
</dbReference>
<dbReference type="Pfam" id="PF03466">
    <property type="entry name" value="LysR_substrate"/>
    <property type="match status" value="1"/>
</dbReference>
<keyword evidence="4" id="KW-0804">Transcription</keyword>
<dbReference type="Proteomes" id="UP000177515">
    <property type="component" value="Chromosome 2"/>
</dbReference>
<keyword evidence="7" id="KW-1185">Reference proteome</keyword>
<proteinExistence type="inferred from homology"/>
<gene>
    <name evidence="6" type="ORF">BKK80_31715</name>
</gene>
<dbReference type="Gene3D" id="1.10.10.10">
    <property type="entry name" value="Winged helix-like DNA-binding domain superfamily/Winged helix DNA-binding domain"/>
    <property type="match status" value="1"/>
</dbReference>
<dbReference type="InterPro" id="IPR000847">
    <property type="entry name" value="LysR_HTH_N"/>
</dbReference>
<keyword evidence="2" id="KW-0805">Transcription regulation</keyword>
<evidence type="ECO:0000256" key="1">
    <source>
        <dbReference type="ARBA" id="ARBA00009437"/>
    </source>
</evidence>
<dbReference type="InterPro" id="IPR005119">
    <property type="entry name" value="LysR_subst-bd"/>
</dbReference>
<protein>
    <recommendedName>
        <fullName evidence="5">HTH lysR-type domain-containing protein</fullName>
    </recommendedName>
</protein>
<reference evidence="6 7" key="1">
    <citation type="submission" date="2016-10" db="EMBL/GenBank/DDBJ databases">
        <title>Complete genome sequences of three Cupriavidus strains isolated from various Malaysian environments.</title>
        <authorList>
            <person name="Abdullah A.A.-A."/>
            <person name="Shafie N.A.H."/>
            <person name="Lau N.S."/>
        </authorList>
    </citation>
    <scope>NUCLEOTIDE SEQUENCE [LARGE SCALE GENOMIC DNA]</scope>
    <source>
        <strain evidence="6 7">USMAA1020</strain>
    </source>
</reference>
<dbReference type="EMBL" id="CP017755">
    <property type="protein sequence ID" value="AOZ10191.1"/>
    <property type="molecule type" value="Genomic_DNA"/>
</dbReference>
<dbReference type="Gene3D" id="3.40.190.10">
    <property type="entry name" value="Periplasmic binding protein-like II"/>
    <property type="match status" value="2"/>
</dbReference>
<evidence type="ECO:0000313" key="7">
    <source>
        <dbReference type="Proteomes" id="UP000177515"/>
    </source>
</evidence>
<evidence type="ECO:0000256" key="2">
    <source>
        <dbReference type="ARBA" id="ARBA00023015"/>
    </source>
</evidence>
<sequence length="291" mass="31250">MKLDMLNTLTAVVESGSFVAAAERVSLTPSAVSLQIKQVEQYFGHPLFDRSGASVTPTPFGLETAAVVKEAMAAIEAMRSRRSPGIEGILRLGLIPSALVSAGPVALQKLRQQYPGLEIRLTSAPSATLLDDLRGGRIDAALLVRPLSGGSSRLHWRDLAREVFALLAPHGSTARSPAEALAMHGWIRYHRGITGGRIAADFVRQIAPNAKAVAEIESTDAIVAMVAGGMGATVIPRPRQQLRAAYPLREMNLGKEAPWRQLAFCRIESGHGARAFDAVVRAFEDAYARVR</sequence>
<evidence type="ECO:0000259" key="5">
    <source>
        <dbReference type="PROSITE" id="PS50931"/>
    </source>
</evidence>
<accession>A0A1D9IDR7</accession>
<dbReference type="InterPro" id="IPR036390">
    <property type="entry name" value="WH_DNA-bd_sf"/>
</dbReference>
<comment type="similarity">
    <text evidence="1">Belongs to the LysR transcriptional regulatory family.</text>
</comment>
<feature type="domain" description="HTH lysR-type" evidence="5">
    <location>
        <begin position="1"/>
        <end position="58"/>
    </location>
</feature>
<dbReference type="InterPro" id="IPR036388">
    <property type="entry name" value="WH-like_DNA-bd_sf"/>
</dbReference>
<organism evidence="6 7">
    <name type="scientific">Cupriavidus malaysiensis</name>
    <dbReference type="NCBI Taxonomy" id="367825"/>
    <lineage>
        <taxon>Bacteria</taxon>
        <taxon>Pseudomonadati</taxon>
        <taxon>Pseudomonadota</taxon>
        <taxon>Betaproteobacteria</taxon>
        <taxon>Burkholderiales</taxon>
        <taxon>Burkholderiaceae</taxon>
        <taxon>Cupriavidus</taxon>
    </lineage>
</organism>
<evidence type="ECO:0000313" key="6">
    <source>
        <dbReference type="EMBL" id="AOZ10191.1"/>
    </source>
</evidence>
<evidence type="ECO:0000256" key="3">
    <source>
        <dbReference type="ARBA" id="ARBA00023125"/>
    </source>
</evidence>